<keyword evidence="1" id="KW-0732">Signal</keyword>
<name>A0A2N8RXX1_STUST</name>
<proteinExistence type="predicted"/>
<dbReference type="Pfam" id="PF11659">
    <property type="entry name" value="DUF3261"/>
    <property type="match status" value="1"/>
</dbReference>
<evidence type="ECO:0000256" key="1">
    <source>
        <dbReference type="SAM" id="SignalP"/>
    </source>
</evidence>
<reference evidence="2 3" key="1">
    <citation type="submission" date="2018-01" db="EMBL/GenBank/DDBJ databases">
        <title>Denitrification phenotypes of diverse strains of Pseudomonas stutzeri.</title>
        <authorList>
            <person name="Milligan D.A."/>
            <person name="Bergaust L."/>
            <person name="Bakken L.R."/>
            <person name="Frostegard A."/>
        </authorList>
    </citation>
    <scope>NUCLEOTIDE SEQUENCE [LARGE SCALE GENOMIC DNA]</scope>
    <source>
        <strain evidence="2 3">KC</strain>
    </source>
</reference>
<comment type="caution">
    <text evidence="2">The sequence shown here is derived from an EMBL/GenBank/DDBJ whole genome shotgun (WGS) entry which is preliminary data.</text>
</comment>
<dbReference type="RefSeq" id="WP_102826219.1">
    <property type="nucleotide sequence ID" value="NZ_CP139348.1"/>
</dbReference>
<sequence>MKRLLAWLAVVLVAGCAARAPLPTQTPALDVPLQLHVQRRGNEPADWLLVIQREGPALRWSLLDPLGIPLARQQLRDGRWHAEGLLRPNPEARELFAALLFALTETRQLQALYDGQGWQTSASERQLRQGETLRWQVRYQAPLIFELDVAPGLTYGVAPLPAATGSRDR</sequence>
<dbReference type="Proteomes" id="UP000235925">
    <property type="component" value="Unassembled WGS sequence"/>
</dbReference>
<gene>
    <name evidence="2" type="ORF">CXK92_17080</name>
</gene>
<dbReference type="AlphaFoldDB" id="A0A2N8RXX1"/>
<organism evidence="2 3">
    <name type="scientific">Stutzerimonas stutzeri</name>
    <name type="common">Pseudomonas stutzeri</name>
    <dbReference type="NCBI Taxonomy" id="316"/>
    <lineage>
        <taxon>Bacteria</taxon>
        <taxon>Pseudomonadati</taxon>
        <taxon>Pseudomonadota</taxon>
        <taxon>Gammaproteobacteria</taxon>
        <taxon>Pseudomonadales</taxon>
        <taxon>Pseudomonadaceae</taxon>
        <taxon>Stutzerimonas</taxon>
    </lineage>
</organism>
<dbReference type="EMBL" id="POUN01000005">
    <property type="protein sequence ID" value="PNF79228.1"/>
    <property type="molecule type" value="Genomic_DNA"/>
</dbReference>
<evidence type="ECO:0000313" key="2">
    <source>
        <dbReference type="EMBL" id="PNF79228.1"/>
    </source>
</evidence>
<feature type="chain" id="PRO_5014834992" description="Lipoprotein" evidence="1">
    <location>
        <begin position="20"/>
        <end position="169"/>
    </location>
</feature>
<evidence type="ECO:0008006" key="4">
    <source>
        <dbReference type="Google" id="ProtNLM"/>
    </source>
</evidence>
<dbReference type="InterPro" id="IPR021675">
    <property type="entry name" value="DUF3261"/>
</dbReference>
<feature type="signal peptide" evidence="1">
    <location>
        <begin position="1"/>
        <end position="19"/>
    </location>
</feature>
<accession>A0A2N8RXX1</accession>
<evidence type="ECO:0000313" key="3">
    <source>
        <dbReference type="Proteomes" id="UP000235925"/>
    </source>
</evidence>
<dbReference type="OrthoDB" id="8685017at2"/>
<dbReference type="PROSITE" id="PS51257">
    <property type="entry name" value="PROKAR_LIPOPROTEIN"/>
    <property type="match status" value="1"/>
</dbReference>
<protein>
    <recommendedName>
        <fullName evidence="4">Lipoprotein</fullName>
    </recommendedName>
</protein>